<protein>
    <recommendedName>
        <fullName evidence="8">Ferredoxin</fullName>
    </recommendedName>
</protein>
<dbReference type="PRINTS" id="PR00352">
    <property type="entry name" value="3FE4SFRDOXIN"/>
</dbReference>
<evidence type="ECO:0000313" key="10">
    <source>
        <dbReference type="Proteomes" id="UP001499882"/>
    </source>
</evidence>
<evidence type="ECO:0000256" key="7">
    <source>
        <dbReference type="ARBA" id="ARBA00023291"/>
    </source>
</evidence>
<comment type="function">
    <text evidence="8">Ferredoxins are iron-sulfur proteins that transfer electrons in a wide variety of metabolic reactions.</text>
</comment>
<sequence>MQITADVDRCQGHGRCSLLAPDVFDVNDEGKVLLLIADVDEALVPDVLEAITSCPEGALARM</sequence>
<comment type="cofactor">
    <cofactor evidence="1">
        <name>[3Fe-4S] cluster</name>
        <dbReference type="ChEBI" id="CHEBI:21137"/>
    </cofactor>
</comment>
<evidence type="ECO:0000313" key="9">
    <source>
        <dbReference type="EMBL" id="GAA4752977.1"/>
    </source>
</evidence>
<accession>A0ABP8ZCF4</accession>
<evidence type="ECO:0000256" key="6">
    <source>
        <dbReference type="ARBA" id="ARBA00023014"/>
    </source>
</evidence>
<comment type="caution">
    <text evidence="9">The sequence shown here is derived from an EMBL/GenBank/DDBJ whole genome shotgun (WGS) entry which is preliminary data.</text>
</comment>
<dbReference type="RefSeq" id="WP_345529074.1">
    <property type="nucleotide sequence ID" value="NZ_BAABKN010000027.1"/>
</dbReference>
<name>A0ABP8ZCF4_9ACTN</name>
<dbReference type="SUPFAM" id="SSF54862">
    <property type="entry name" value="4Fe-4S ferredoxins"/>
    <property type="match status" value="1"/>
</dbReference>
<dbReference type="InterPro" id="IPR051269">
    <property type="entry name" value="Fe-S_cluster_ET"/>
</dbReference>
<dbReference type="InterPro" id="IPR001080">
    <property type="entry name" value="3Fe4S_ferredoxin"/>
</dbReference>
<keyword evidence="6 8" id="KW-0411">Iron-sulfur</keyword>
<keyword evidence="2 8" id="KW-0813">Transport</keyword>
<dbReference type="Gene3D" id="3.30.70.20">
    <property type="match status" value="1"/>
</dbReference>
<evidence type="ECO:0000256" key="5">
    <source>
        <dbReference type="ARBA" id="ARBA00023004"/>
    </source>
</evidence>
<evidence type="ECO:0000256" key="8">
    <source>
        <dbReference type="RuleBase" id="RU368020"/>
    </source>
</evidence>
<evidence type="ECO:0000256" key="4">
    <source>
        <dbReference type="ARBA" id="ARBA00022982"/>
    </source>
</evidence>
<keyword evidence="10" id="KW-1185">Reference proteome</keyword>
<evidence type="ECO:0000256" key="2">
    <source>
        <dbReference type="ARBA" id="ARBA00022448"/>
    </source>
</evidence>
<keyword evidence="5 8" id="KW-0408">Iron</keyword>
<reference evidence="10" key="1">
    <citation type="journal article" date="2019" name="Int. J. Syst. Evol. Microbiol.">
        <title>The Global Catalogue of Microorganisms (GCM) 10K type strain sequencing project: providing services to taxonomists for standard genome sequencing and annotation.</title>
        <authorList>
            <consortium name="The Broad Institute Genomics Platform"/>
            <consortium name="The Broad Institute Genome Sequencing Center for Infectious Disease"/>
            <person name="Wu L."/>
            <person name="Ma J."/>
        </authorList>
    </citation>
    <scope>NUCLEOTIDE SEQUENCE [LARGE SCALE GENOMIC DNA]</scope>
    <source>
        <strain evidence="10">JCM 18532</strain>
    </source>
</reference>
<dbReference type="Pfam" id="PF13459">
    <property type="entry name" value="Fer4_15"/>
    <property type="match status" value="1"/>
</dbReference>
<keyword evidence="3 8" id="KW-0479">Metal-binding</keyword>
<dbReference type="EMBL" id="BAABKN010000027">
    <property type="protein sequence ID" value="GAA4752977.1"/>
    <property type="molecule type" value="Genomic_DNA"/>
</dbReference>
<organism evidence="9 10">
    <name type="scientific">Nocardioides endophyticus</name>
    <dbReference type="NCBI Taxonomy" id="1353775"/>
    <lineage>
        <taxon>Bacteria</taxon>
        <taxon>Bacillati</taxon>
        <taxon>Actinomycetota</taxon>
        <taxon>Actinomycetes</taxon>
        <taxon>Propionibacteriales</taxon>
        <taxon>Nocardioidaceae</taxon>
        <taxon>Nocardioides</taxon>
    </lineage>
</organism>
<gene>
    <name evidence="9" type="ORF">GCM10023350_42850</name>
</gene>
<dbReference type="PANTHER" id="PTHR36923">
    <property type="entry name" value="FERREDOXIN"/>
    <property type="match status" value="1"/>
</dbReference>
<dbReference type="Proteomes" id="UP001499882">
    <property type="component" value="Unassembled WGS sequence"/>
</dbReference>
<dbReference type="PANTHER" id="PTHR36923:SF3">
    <property type="entry name" value="FERREDOXIN"/>
    <property type="match status" value="1"/>
</dbReference>
<keyword evidence="4 8" id="KW-0249">Electron transport</keyword>
<evidence type="ECO:0000256" key="1">
    <source>
        <dbReference type="ARBA" id="ARBA00001927"/>
    </source>
</evidence>
<evidence type="ECO:0000256" key="3">
    <source>
        <dbReference type="ARBA" id="ARBA00022723"/>
    </source>
</evidence>
<keyword evidence="7" id="KW-0003">3Fe-4S</keyword>
<proteinExistence type="predicted"/>